<gene>
    <name evidence="3" type="ORF">Syun_003833</name>
</gene>
<protein>
    <submittedName>
        <fullName evidence="3">Uncharacterized protein</fullName>
    </submittedName>
</protein>
<feature type="transmembrane region" description="Helical" evidence="1">
    <location>
        <begin position="27"/>
        <end position="51"/>
    </location>
</feature>
<organism evidence="3 4">
    <name type="scientific">Stephania yunnanensis</name>
    <dbReference type="NCBI Taxonomy" id="152371"/>
    <lineage>
        <taxon>Eukaryota</taxon>
        <taxon>Viridiplantae</taxon>
        <taxon>Streptophyta</taxon>
        <taxon>Embryophyta</taxon>
        <taxon>Tracheophyta</taxon>
        <taxon>Spermatophyta</taxon>
        <taxon>Magnoliopsida</taxon>
        <taxon>Ranunculales</taxon>
        <taxon>Menispermaceae</taxon>
        <taxon>Menispermoideae</taxon>
        <taxon>Cissampelideae</taxon>
        <taxon>Stephania</taxon>
    </lineage>
</organism>
<keyword evidence="4" id="KW-1185">Reference proteome</keyword>
<reference evidence="3 4" key="1">
    <citation type="submission" date="2024-01" db="EMBL/GenBank/DDBJ databases">
        <title>Genome assemblies of Stephania.</title>
        <authorList>
            <person name="Yang L."/>
        </authorList>
    </citation>
    <scope>NUCLEOTIDE SEQUENCE [LARGE SCALE GENOMIC DNA]</scope>
    <source>
        <strain evidence="3">YNDBR</strain>
        <tissue evidence="3">Leaf</tissue>
    </source>
</reference>
<keyword evidence="1" id="KW-1133">Transmembrane helix</keyword>
<dbReference type="EMBL" id="JBBNAF010000002">
    <property type="protein sequence ID" value="KAK9162931.1"/>
    <property type="molecule type" value="Genomic_DNA"/>
</dbReference>
<proteinExistence type="predicted"/>
<evidence type="ECO:0000256" key="2">
    <source>
        <dbReference type="SAM" id="SignalP"/>
    </source>
</evidence>
<dbReference type="AlphaFoldDB" id="A0AAP0L269"/>
<accession>A0AAP0L269</accession>
<feature type="chain" id="PRO_5042918768" evidence="2">
    <location>
        <begin position="24"/>
        <end position="145"/>
    </location>
</feature>
<feature type="signal peptide" evidence="2">
    <location>
        <begin position="1"/>
        <end position="23"/>
    </location>
</feature>
<feature type="transmembrane region" description="Helical" evidence="1">
    <location>
        <begin position="101"/>
        <end position="124"/>
    </location>
</feature>
<evidence type="ECO:0000313" key="3">
    <source>
        <dbReference type="EMBL" id="KAK9162931.1"/>
    </source>
</evidence>
<keyword evidence="2" id="KW-0732">Signal</keyword>
<keyword evidence="1" id="KW-0812">Transmembrane</keyword>
<comment type="caution">
    <text evidence="3">The sequence shown here is derived from an EMBL/GenBank/DDBJ whole genome shotgun (WGS) entry which is preliminary data.</text>
</comment>
<sequence length="145" mass="15691">MVIFVVVVLALLAPLLRSPRASTSSSFTPLLILAFLLPCRPTSPSLFYSFFCITPLPLSSKRLCIVMFLTITPLLPGSPLASASSCSSPSRLCSMVILSLLHSQVALLCSLVVLLCSLIVFAFLRHAQLDETSKGKDDELEESFT</sequence>
<name>A0AAP0L269_9MAGN</name>
<dbReference type="Proteomes" id="UP001420932">
    <property type="component" value="Unassembled WGS sequence"/>
</dbReference>
<feature type="transmembrane region" description="Helical" evidence="1">
    <location>
        <begin position="63"/>
        <end position="81"/>
    </location>
</feature>
<keyword evidence="1" id="KW-0472">Membrane</keyword>
<evidence type="ECO:0000313" key="4">
    <source>
        <dbReference type="Proteomes" id="UP001420932"/>
    </source>
</evidence>
<evidence type="ECO:0000256" key="1">
    <source>
        <dbReference type="SAM" id="Phobius"/>
    </source>
</evidence>